<dbReference type="EMBL" id="QYYD01000012">
    <property type="protein sequence ID" value="RJF74191.1"/>
    <property type="molecule type" value="Genomic_DNA"/>
</dbReference>
<dbReference type="PRINTS" id="PR00125">
    <property type="entry name" value="ATPASEDELTA"/>
</dbReference>
<dbReference type="AlphaFoldDB" id="A0A418VDU0"/>
<dbReference type="GO" id="GO:0005886">
    <property type="term" value="C:plasma membrane"/>
    <property type="evidence" value="ECO:0007669"/>
    <property type="project" value="UniProtKB-SubCell"/>
</dbReference>
<dbReference type="NCBIfam" id="TIGR01145">
    <property type="entry name" value="ATP_synt_delta"/>
    <property type="match status" value="1"/>
</dbReference>
<reference evidence="9 10" key="1">
    <citation type="submission" date="2018-09" db="EMBL/GenBank/DDBJ databases">
        <title>Draft genome sequence of Rhodopseudomonas palustris 2.1.18.</title>
        <authorList>
            <person name="Robertson S.L."/>
            <person name="Meyer T.E."/>
            <person name="Kyndt J.A."/>
        </authorList>
    </citation>
    <scope>NUCLEOTIDE SEQUENCE [LARGE SCALE GENOMIC DNA]</scope>
    <source>
        <strain evidence="9 10">2.1.18</strain>
    </source>
</reference>
<dbReference type="InterPro" id="IPR020781">
    <property type="entry name" value="ATPase_OSCP/d_CS"/>
</dbReference>
<comment type="function">
    <text evidence="8">This protein is part of the stalk that links CF(0) to CF(1). It either transmits conformational changes from CF(0) to CF(1) or is implicated in proton conduction.</text>
</comment>
<comment type="subcellular location">
    <subcellularLocation>
        <location evidence="8">Cell membrane</location>
        <topology evidence="8">Peripheral membrane protein</topology>
    </subcellularLocation>
    <subcellularLocation>
        <location evidence="1">Membrane</location>
    </subcellularLocation>
</comment>
<dbReference type="InterPro" id="IPR026015">
    <property type="entry name" value="ATP_synth_OSCP/delta_N_sf"/>
</dbReference>
<dbReference type="PANTHER" id="PTHR11910">
    <property type="entry name" value="ATP SYNTHASE DELTA CHAIN"/>
    <property type="match status" value="1"/>
</dbReference>
<keyword evidence="4 8" id="KW-0406">Ion transport</keyword>
<proteinExistence type="inferred from homology"/>
<dbReference type="Pfam" id="PF00213">
    <property type="entry name" value="OSCP"/>
    <property type="match status" value="1"/>
</dbReference>
<evidence type="ECO:0000256" key="6">
    <source>
        <dbReference type="ARBA" id="ARBA00023196"/>
    </source>
</evidence>
<dbReference type="GO" id="GO:0045259">
    <property type="term" value="C:proton-transporting ATP synthase complex"/>
    <property type="evidence" value="ECO:0007669"/>
    <property type="project" value="UniProtKB-KW"/>
</dbReference>
<dbReference type="SUPFAM" id="SSF47928">
    <property type="entry name" value="N-terminal domain of the delta subunit of the F1F0-ATP synthase"/>
    <property type="match status" value="1"/>
</dbReference>
<keyword evidence="3 8" id="KW-0375">Hydrogen ion transport</keyword>
<evidence type="ECO:0000256" key="5">
    <source>
        <dbReference type="ARBA" id="ARBA00023136"/>
    </source>
</evidence>
<keyword evidence="8" id="KW-1003">Cell membrane</keyword>
<gene>
    <name evidence="8" type="primary">atpH</name>
    <name evidence="9" type="ORF">D4Q52_13625</name>
</gene>
<protein>
    <recommendedName>
        <fullName evidence="8">ATP synthase subunit delta</fullName>
    </recommendedName>
    <alternativeName>
        <fullName evidence="8">ATP synthase F(1) sector subunit delta</fullName>
    </alternativeName>
    <alternativeName>
        <fullName evidence="8">F-type ATPase subunit delta</fullName>
        <shortName evidence="8">F-ATPase subunit delta</shortName>
    </alternativeName>
</protein>
<evidence type="ECO:0000313" key="10">
    <source>
        <dbReference type="Proteomes" id="UP000285523"/>
    </source>
</evidence>
<comment type="similarity">
    <text evidence="8">Belongs to the ATPase delta chain family.</text>
</comment>
<evidence type="ECO:0000256" key="4">
    <source>
        <dbReference type="ARBA" id="ARBA00023065"/>
    </source>
</evidence>
<evidence type="ECO:0000256" key="7">
    <source>
        <dbReference type="ARBA" id="ARBA00023310"/>
    </source>
</evidence>
<comment type="caution">
    <text evidence="9">The sequence shown here is derived from an EMBL/GenBank/DDBJ whole genome shotgun (WGS) entry which is preliminary data.</text>
</comment>
<evidence type="ECO:0000256" key="8">
    <source>
        <dbReference type="HAMAP-Rule" id="MF_01416"/>
    </source>
</evidence>
<dbReference type="Gene3D" id="1.10.520.20">
    <property type="entry name" value="N-terminal domain of the delta subunit of the F1F0-ATP synthase"/>
    <property type="match status" value="1"/>
</dbReference>
<dbReference type="HAMAP" id="MF_01416">
    <property type="entry name" value="ATP_synth_delta_bact"/>
    <property type="match status" value="1"/>
</dbReference>
<dbReference type="Proteomes" id="UP000285523">
    <property type="component" value="Unassembled WGS sequence"/>
</dbReference>
<evidence type="ECO:0000256" key="3">
    <source>
        <dbReference type="ARBA" id="ARBA00022781"/>
    </source>
</evidence>
<sequence>MASEDPSVSGVSGRYATALFELARDEKVVDAVKADLDKFSALLKDSPDLLRLVRSPVFGADVQGKALGAVLDKAGITGISANFLKLLAANRRLFAVADVIRAYRALVAKFKGEATADVTVAENLSDKNLDALKTALKSVTGKDVTLNINVDPAIIGGLVVKLGSRMVDSSIRTKLNSIKHAMKEAG</sequence>
<dbReference type="RefSeq" id="WP_119857101.1">
    <property type="nucleotide sequence ID" value="NZ_QYYD01000012.1"/>
</dbReference>
<keyword evidence="5 8" id="KW-0472">Membrane</keyword>
<comment type="function">
    <text evidence="8">F(1)F(0) ATP synthase produces ATP from ADP in the presence of a proton or sodium gradient. F-type ATPases consist of two structural domains, F(1) containing the extramembraneous catalytic core and F(0) containing the membrane proton channel, linked together by a central stalk and a peripheral stalk. During catalysis, ATP synthesis in the catalytic domain of F(1) is coupled via a rotary mechanism of the central stalk subunits to proton translocation.</text>
</comment>
<evidence type="ECO:0000313" key="9">
    <source>
        <dbReference type="EMBL" id="RJF74191.1"/>
    </source>
</evidence>
<keyword evidence="7 8" id="KW-0066">ATP synthesis</keyword>
<dbReference type="OrthoDB" id="9796185at2"/>
<dbReference type="NCBIfam" id="NF004406">
    <property type="entry name" value="PRK05758.3-2"/>
    <property type="match status" value="1"/>
</dbReference>
<keyword evidence="6 8" id="KW-0139">CF(1)</keyword>
<evidence type="ECO:0000256" key="1">
    <source>
        <dbReference type="ARBA" id="ARBA00004370"/>
    </source>
</evidence>
<evidence type="ECO:0000256" key="2">
    <source>
        <dbReference type="ARBA" id="ARBA00022448"/>
    </source>
</evidence>
<keyword evidence="2 8" id="KW-0813">Transport</keyword>
<accession>A0A418VDU0</accession>
<dbReference type="GO" id="GO:0046933">
    <property type="term" value="F:proton-transporting ATP synthase activity, rotational mechanism"/>
    <property type="evidence" value="ECO:0007669"/>
    <property type="project" value="UniProtKB-UniRule"/>
</dbReference>
<dbReference type="InterPro" id="IPR000711">
    <property type="entry name" value="ATPase_OSCP/dsu"/>
</dbReference>
<dbReference type="PROSITE" id="PS00389">
    <property type="entry name" value="ATPASE_DELTA"/>
    <property type="match status" value="1"/>
</dbReference>
<organism evidence="9 10">
    <name type="scientific">Rhodopseudomonas palustris</name>
    <dbReference type="NCBI Taxonomy" id="1076"/>
    <lineage>
        <taxon>Bacteria</taxon>
        <taxon>Pseudomonadati</taxon>
        <taxon>Pseudomonadota</taxon>
        <taxon>Alphaproteobacteria</taxon>
        <taxon>Hyphomicrobiales</taxon>
        <taxon>Nitrobacteraceae</taxon>
        <taxon>Rhodopseudomonas</taxon>
    </lineage>
</organism>
<name>A0A418VDU0_RHOPL</name>